<accession>A0AAV2BUE6</accession>
<dbReference type="InterPro" id="IPR013087">
    <property type="entry name" value="Znf_C2H2_type"/>
</dbReference>
<dbReference type="GO" id="GO:0008270">
    <property type="term" value="F:zinc ion binding"/>
    <property type="evidence" value="ECO:0007669"/>
    <property type="project" value="UniProtKB-KW"/>
</dbReference>
<dbReference type="AlphaFoldDB" id="A0AAV2BUE6"/>
<dbReference type="PROSITE" id="PS50157">
    <property type="entry name" value="ZINC_FINGER_C2H2_2"/>
    <property type="match status" value="1"/>
</dbReference>
<proteinExistence type="predicted"/>
<evidence type="ECO:0000256" key="6">
    <source>
        <dbReference type="ARBA" id="ARBA00023242"/>
    </source>
</evidence>
<dbReference type="SMART" id="SM00355">
    <property type="entry name" value="ZnF_C2H2"/>
    <property type="match status" value="3"/>
</dbReference>
<dbReference type="Proteomes" id="UP001497382">
    <property type="component" value="Unassembled WGS sequence"/>
</dbReference>
<dbReference type="Pfam" id="PF13894">
    <property type="entry name" value="zf-C2H2_4"/>
    <property type="match status" value="1"/>
</dbReference>
<keyword evidence="10" id="KW-1185">Reference proteome</keyword>
<dbReference type="SUPFAM" id="SSF57667">
    <property type="entry name" value="beta-beta-alpha zinc fingers"/>
    <property type="match status" value="1"/>
</dbReference>
<evidence type="ECO:0000313" key="9">
    <source>
        <dbReference type="EMBL" id="CAL1299920.1"/>
    </source>
</evidence>
<evidence type="ECO:0000313" key="10">
    <source>
        <dbReference type="Proteomes" id="UP001497382"/>
    </source>
</evidence>
<dbReference type="FunFam" id="3.30.160.60:FF:000630">
    <property type="entry name" value="Zinc finger protein 180"/>
    <property type="match status" value="1"/>
</dbReference>
<feature type="domain" description="C2H2-type" evidence="8">
    <location>
        <begin position="126"/>
        <end position="151"/>
    </location>
</feature>
<evidence type="ECO:0000256" key="3">
    <source>
        <dbReference type="ARBA" id="ARBA00022737"/>
    </source>
</evidence>
<dbReference type="InterPro" id="IPR050888">
    <property type="entry name" value="ZnF_C2H2-type_TF"/>
</dbReference>
<dbReference type="InterPro" id="IPR036236">
    <property type="entry name" value="Znf_C2H2_sf"/>
</dbReference>
<evidence type="ECO:0000256" key="4">
    <source>
        <dbReference type="ARBA" id="ARBA00022771"/>
    </source>
</evidence>
<evidence type="ECO:0000256" key="5">
    <source>
        <dbReference type="ARBA" id="ARBA00022833"/>
    </source>
</evidence>
<keyword evidence="6" id="KW-0539">Nucleus</keyword>
<evidence type="ECO:0000256" key="7">
    <source>
        <dbReference type="PROSITE-ProRule" id="PRU00042"/>
    </source>
</evidence>
<keyword evidence="5" id="KW-0862">Zinc</keyword>
<organism evidence="9 10">
    <name type="scientific">Larinioides sclopetarius</name>
    <dbReference type="NCBI Taxonomy" id="280406"/>
    <lineage>
        <taxon>Eukaryota</taxon>
        <taxon>Metazoa</taxon>
        <taxon>Ecdysozoa</taxon>
        <taxon>Arthropoda</taxon>
        <taxon>Chelicerata</taxon>
        <taxon>Arachnida</taxon>
        <taxon>Araneae</taxon>
        <taxon>Araneomorphae</taxon>
        <taxon>Entelegynae</taxon>
        <taxon>Araneoidea</taxon>
        <taxon>Araneidae</taxon>
        <taxon>Larinioides</taxon>
    </lineage>
</organism>
<dbReference type="GO" id="GO:0005634">
    <property type="term" value="C:nucleus"/>
    <property type="evidence" value="ECO:0007669"/>
    <property type="project" value="UniProtKB-SubCell"/>
</dbReference>
<comment type="caution">
    <text evidence="9">The sequence shown here is derived from an EMBL/GenBank/DDBJ whole genome shotgun (WGS) entry which is preliminary data.</text>
</comment>
<keyword evidence="4 7" id="KW-0863">Zinc-finger</keyword>
<dbReference type="PROSITE" id="PS00028">
    <property type="entry name" value="ZINC_FINGER_C2H2_1"/>
    <property type="match status" value="1"/>
</dbReference>
<sequence length="151" mass="17377">MKTQKVLDAFLNPGETWQCSFCGKDFDDDQLYLTHSASCSQEQKDSKMMIPLAETVVLECELCGRVCPNKGAWKCKIAEFLSGWNISCAHRESKKVHPCPHCPFIAPFKSFLKIHIFRKHSKEKPFKCDICNKGFAAKFDLQRHCLSHMKY</sequence>
<evidence type="ECO:0000256" key="2">
    <source>
        <dbReference type="ARBA" id="ARBA00022723"/>
    </source>
</evidence>
<dbReference type="PANTHER" id="PTHR24406">
    <property type="entry name" value="TRANSCRIPTIONAL REPRESSOR CTCFL-RELATED"/>
    <property type="match status" value="1"/>
</dbReference>
<keyword evidence="3" id="KW-0677">Repeat</keyword>
<reference evidence="9 10" key="1">
    <citation type="submission" date="2024-04" db="EMBL/GenBank/DDBJ databases">
        <authorList>
            <person name="Rising A."/>
            <person name="Reimegard J."/>
            <person name="Sonavane S."/>
            <person name="Akerstrom W."/>
            <person name="Nylinder S."/>
            <person name="Hedman E."/>
            <person name="Kallberg Y."/>
        </authorList>
    </citation>
    <scope>NUCLEOTIDE SEQUENCE [LARGE SCALE GENOMIC DNA]</scope>
</reference>
<evidence type="ECO:0000256" key="1">
    <source>
        <dbReference type="ARBA" id="ARBA00004123"/>
    </source>
</evidence>
<comment type="subcellular location">
    <subcellularLocation>
        <location evidence="1">Nucleus</location>
    </subcellularLocation>
</comment>
<evidence type="ECO:0000259" key="8">
    <source>
        <dbReference type="PROSITE" id="PS50157"/>
    </source>
</evidence>
<dbReference type="Gene3D" id="3.30.160.60">
    <property type="entry name" value="Classic Zinc Finger"/>
    <property type="match status" value="1"/>
</dbReference>
<name>A0AAV2BUE6_9ARAC</name>
<gene>
    <name evidence="9" type="ORF">LARSCL_LOCUS21636</name>
</gene>
<dbReference type="EMBL" id="CAXIEN010000524">
    <property type="protein sequence ID" value="CAL1299920.1"/>
    <property type="molecule type" value="Genomic_DNA"/>
</dbReference>
<keyword evidence="2" id="KW-0479">Metal-binding</keyword>
<protein>
    <recommendedName>
        <fullName evidence="8">C2H2-type domain-containing protein</fullName>
    </recommendedName>
</protein>